<dbReference type="Pfam" id="PF20357">
    <property type="entry name" value="DUF6652"/>
    <property type="match status" value="1"/>
</dbReference>
<feature type="transmembrane region" description="Helical" evidence="1">
    <location>
        <begin position="165"/>
        <end position="191"/>
    </location>
</feature>
<proteinExistence type="predicted"/>
<reference evidence="2" key="1">
    <citation type="journal article" date="2021" name="PeerJ">
        <title>Extensive microbial diversity within the chicken gut microbiome revealed by metagenomics and culture.</title>
        <authorList>
            <person name="Gilroy R."/>
            <person name="Ravi A."/>
            <person name="Getino M."/>
            <person name="Pursley I."/>
            <person name="Horton D.L."/>
            <person name="Alikhan N.F."/>
            <person name="Baker D."/>
            <person name="Gharbi K."/>
            <person name="Hall N."/>
            <person name="Watson M."/>
            <person name="Adriaenssens E.M."/>
            <person name="Foster-Nyarko E."/>
            <person name="Jarju S."/>
            <person name="Secka A."/>
            <person name="Antonio M."/>
            <person name="Oren A."/>
            <person name="Chaudhuri R.R."/>
            <person name="La Ragione R."/>
            <person name="Hildebrand F."/>
            <person name="Pallen M.J."/>
        </authorList>
    </citation>
    <scope>NUCLEOTIDE SEQUENCE</scope>
    <source>
        <strain evidence="2">CHK178-16964</strain>
    </source>
</reference>
<name>A0A9D2KP60_9FIRM</name>
<evidence type="ECO:0000313" key="3">
    <source>
        <dbReference type="Proteomes" id="UP000823900"/>
    </source>
</evidence>
<feature type="transmembrane region" description="Helical" evidence="1">
    <location>
        <begin position="44"/>
        <end position="63"/>
    </location>
</feature>
<gene>
    <name evidence="2" type="ORF">IAA07_12095</name>
</gene>
<feature type="transmembrane region" description="Helical" evidence="1">
    <location>
        <begin position="83"/>
        <end position="107"/>
    </location>
</feature>
<comment type="caution">
    <text evidence="2">The sequence shown here is derived from an EMBL/GenBank/DDBJ whole genome shotgun (WGS) entry which is preliminary data.</text>
</comment>
<reference evidence="2" key="2">
    <citation type="submission" date="2021-04" db="EMBL/GenBank/DDBJ databases">
        <authorList>
            <person name="Gilroy R."/>
        </authorList>
    </citation>
    <scope>NUCLEOTIDE SEQUENCE</scope>
    <source>
        <strain evidence="2">CHK178-16964</strain>
    </source>
</reference>
<dbReference type="AlphaFoldDB" id="A0A9D2KP60"/>
<dbReference type="Proteomes" id="UP000823900">
    <property type="component" value="Unassembled WGS sequence"/>
</dbReference>
<feature type="transmembrane region" description="Helical" evidence="1">
    <location>
        <begin position="119"/>
        <end position="145"/>
    </location>
</feature>
<sequence length="227" mass="25270">MKQYPLPIAYAVLLTLCLPFNLLLAFLAFTVFPLVSSDFAESMCVLLFSLYWAAAAVLGIQNIRNSFSLYRQGEVIPCINSMLILKYGMVVFFAVNFIVILILMLFFTLGMFVASRGTMIFAFPVVLPIYVLIVLAAMAFTWLLLVPGAFYGIQVIRLTRAAGKTGTFAALIHGIFQFTFFLDVLDSMYLAVVKYGRGKKSSAVIAVLYILLIIGFIWLGMKLYGLL</sequence>
<dbReference type="InterPro" id="IPR046594">
    <property type="entry name" value="DUF6652"/>
</dbReference>
<protein>
    <submittedName>
        <fullName evidence="2">Uncharacterized protein</fullName>
    </submittedName>
</protein>
<evidence type="ECO:0000313" key="2">
    <source>
        <dbReference type="EMBL" id="HJA72293.1"/>
    </source>
</evidence>
<dbReference type="EMBL" id="DWZA01000101">
    <property type="protein sequence ID" value="HJA72293.1"/>
    <property type="molecule type" value="Genomic_DNA"/>
</dbReference>
<accession>A0A9D2KP60</accession>
<organism evidence="2 3">
    <name type="scientific">Candidatus Lachnoclostridium stercoravium</name>
    <dbReference type="NCBI Taxonomy" id="2838633"/>
    <lineage>
        <taxon>Bacteria</taxon>
        <taxon>Bacillati</taxon>
        <taxon>Bacillota</taxon>
        <taxon>Clostridia</taxon>
        <taxon>Lachnospirales</taxon>
        <taxon>Lachnospiraceae</taxon>
    </lineage>
</organism>
<keyword evidence="1" id="KW-0812">Transmembrane</keyword>
<keyword evidence="1" id="KW-0472">Membrane</keyword>
<evidence type="ECO:0000256" key="1">
    <source>
        <dbReference type="SAM" id="Phobius"/>
    </source>
</evidence>
<feature type="transmembrane region" description="Helical" evidence="1">
    <location>
        <begin position="6"/>
        <end position="32"/>
    </location>
</feature>
<feature type="transmembrane region" description="Helical" evidence="1">
    <location>
        <begin position="203"/>
        <end position="221"/>
    </location>
</feature>
<keyword evidence="1" id="KW-1133">Transmembrane helix</keyword>